<dbReference type="OrthoDB" id="347657at2759"/>
<dbReference type="InterPro" id="IPR011009">
    <property type="entry name" value="Kinase-like_dom_sf"/>
</dbReference>
<evidence type="ECO:0000313" key="13">
    <source>
        <dbReference type="EMBL" id="CAB4255996.1"/>
    </source>
</evidence>
<keyword evidence="14" id="KW-1185">Reference proteome</keyword>
<name>A0A8H2VIE0_9SACH</name>
<evidence type="ECO:0000259" key="12">
    <source>
        <dbReference type="PROSITE" id="PS50011"/>
    </source>
</evidence>
<evidence type="ECO:0000256" key="2">
    <source>
        <dbReference type="ARBA" id="ARBA00012513"/>
    </source>
</evidence>
<dbReference type="InterPro" id="IPR017441">
    <property type="entry name" value="Protein_kinase_ATP_BS"/>
</dbReference>
<dbReference type="SUPFAM" id="SSF56112">
    <property type="entry name" value="Protein kinase-like (PK-like)"/>
    <property type="match status" value="1"/>
</dbReference>
<feature type="region of interest" description="Disordered" evidence="11">
    <location>
        <begin position="883"/>
        <end position="914"/>
    </location>
</feature>
<keyword evidence="7 10" id="KW-0067">ATP-binding</keyword>
<dbReference type="Pfam" id="PF00069">
    <property type="entry name" value="Pkinase"/>
    <property type="match status" value="1"/>
</dbReference>
<feature type="domain" description="Protein kinase" evidence="12">
    <location>
        <begin position="11"/>
        <end position="292"/>
    </location>
</feature>
<dbReference type="PANTHER" id="PTHR24356:SF405">
    <property type="entry name" value="SERINE_THREONINE-PROTEIN KINASE PKH3"/>
    <property type="match status" value="1"/>
</dbReference>
<sequence>MKYRKRTASDFVFKEELGHGSYSTVYKAIDKHDPKKLYAIKVCSKAHIIREAKVKYVTIEKNTLNLLARGNHPGIVKLHYTFHDADNLYFALDFAAGGELLSLLHKYRTFNEQLSRHFTVQLIDTIEYIHSKGVIHRDLKPENVLLDKEGRLMITDFGAATTVANTEVYGENDDDPNSINATSSFVGTAEYVSPELLLYNKCTRSSDIWALGCMIYQFLEGCPPFRGSNELKTFEKIVELDYTWNSNNYDDNPKDNQTNSINPLIIDTVRKILVIDDKERITISDLKGEPWFNSINWNNKLDIWKGIFTMDQSLLRDQPRLDSLDHQKQRIIPNRQLHVIDTPIKNITISKQKKKKPMKISTNTSSIVEWRKKLGISLNQNNEKTPVTGLTNSNNEQKIIYHSQKMINQPNGSIPLSYKNPQMTQPYYYQNSYSNGIQNKLDNNALSQQVPQISSTTPPISRRMANVNKSEAEFLPNSQLPNNNSSRQPLQPHTKPPLSDTTLSNTEPLSNTYNSKQQELDIEYGRHILKQDFIYICEIPFLAVGPALSINSYNKIDNDLITDIVSKNEEFLRKSNSKPKLLTLTDKGHLMYSDNLGVNEHSIVDVSDSGLSMYDFEFEEATRKGFLILEKYKEKLWFISLPPASVVSQLCATSMNYKRPILNSGENWVDCFFRSRNLLEDNNLSNEMKTLNIDDKQSDENVYNHASTSFVTTPAPVLPALPAIQTCSIKYEQEKKALPARQMTPLDHKQSPALRYNKKSTSSTSLNNGGHISNNIYVKDINTALYTSAAAVASKNALMNHLNKENKESSPSIIFAPSSRRQTPSQLSTGKEYRSYIRPQKPNKPPGSALPTVIHQPEKKYRPPKNMIVTSSRCEVLNTLNSSNQRVGSDQSIASSGASAAFRSLQKKKNESNR</sequence>
<protein>
    <recommendedName>
        <fullName evidence="2">non-specific serine/threonine protein kinase</fullName>
        <ecNumber evidence="2">2.7.11.1</ecNumber>
    </recommendedName>
</protein>
<evidence type="ECO:0000256" key="10">
    <source>
        <dbReference type="PROSITE-ProRule" id="PRU10141"/>
    </source>
</evidence>
<evidence type="ECO:0000256" key="3">
    <source>
        <dbReference type="ARBA" id="ARBA00022527"/>
    </source>
</evidence>
<organism evidence="13 14">
    <name type="scientific">Maudiozyma barnettii</name>
    <dbReference type="NCBI Taxonomy" id="61262"/>
    <lineage>
        <taxon>Eukaryota</taxon>
        <taxon>Fungi</taxon>
        <taxon>Dikarya</taxon>
        <taxon>Ascomycota</taxon>
        <taxon>Saccharomycotina</taxon>
        <taxon>Saccharomycetes</taxon>
        <taxon>Saccharomycetales</taxon>
        <taxon>Saccharomycetaceae</taxon>
        <taxon>Maudiozyma</taxon>
    </lineage>
</organism>
<evidence type="ECO:0000256" key="4">
    <source>
        <dbReference type="ARBA" id="ARBA00022679"/>
    </source>
</evidence>
<dbReference type="SMART" id="SM00220">
    <property type="entry name" value="S_TKc"/>
    <property type="match status" value="1"/>
</dbReference>
<dbReference type="InterPro" id="IPR039046">
    <property type="entry name" value="PDPK1"/>
</dbReference>
<evidence type="ECO:0000256" key="7">
    <source>
        <dbReference type="ARBA" id="ARBA00022840"/>
    </source>
</evidence>
<evidence type="ECO:0000256" key="9">
    <source>
        <dbReference type="ARBA" id="ARBA00048679"/>
    </source>
</evidence>
<keyword evidence="5 10" id="KW-0547">Nucleotide-binding</keyword>
<dbReference type="Proteomes" id="UP000644660">
    <property type="component" value="Unassembled WGS sequence"/>
</dbReference>
<dbReference type="PROSITE" id="PS50011">
    <property type="entry name" value="PROTEIN_KINASE_DOM"/>
    <property type="match status" value="1"/>
</dbReference>
<accession>A0A8H2VIE0</accession>
<evidence type="ECO:0000256" key="8">
    <source>
        <dbReference type="ARBA" id="ARBA00047899"/>
    </source>
</evidence>
<dbReference type="GO" id="GO:0004674">
    <property type="term" value="F:protein serine/threonine kinase activity"/>
    <property type="evidence" value="ECO:0007669"/>
    <property type="project" value="UniProtKB-KW"/>
</dbReference>
<dbReference type="InterPro" id="IPR008271">
    <property type="entry name" value="Ser/Thr_kinase_AS"/>
</dbReference>
<dbReference type="GeneID" id="64859062"/>
<evidence type="ECO:0000256" key="6">
    <source>
        <dbReference type="ARBA" id="ARBA00022777"/>
    </source>
</evidence>
<keyword evidence="4" id="KW-0808">Transferase</keyword>
<dbReference type="Gene3D" id="3.30.200.20">
    <property type="entry name" value="Phosphorylase Kinase, domain 1"/>
    <property type="match status" value="1"/>
</dbReference>
<dbReference type="AlphaFoldDB" id="A0A8H2VIE0"/>
<feature type="compositionally biased region" description="Polar residues" evidence="11">
    <location>
        <begin position="499"/>
        <end position="511"/>
    </location>
</feature>
<comment type="catalytic activity">
    <reaction evidence="9">
        <text>L-seryl-[protein] + ATP = O-phospho-L-seryl-[protein] + ADP + H(+)</text>
        <dbReference type="Rhea" id="RHEA:17989"/>
        <dbReference type="Rhea" id="RHEA-COMP:9863"/>
        <dbReference type="Rhea" id="RHEA-COMP:11604"/>
        <dbReference type="ChEBI" id="CHEBI:15378"/>
        <dbReference type="ChEBI" id="CHEBI:29999"/>
        <dbReference type="ChEBI" id="CHEBI:30616"/>
        <dbReference type="ChEBI" id="CHEBI:83421"/>
        <dbReference type="ChEBI" id="CHEBI:456216"/>
        <dbReference type="EC" id="2.7.11.1"/>
    </reaction>
</comment>
<proteinExistence type="inferred from homology"/>
<keyword evidence="6 13" id="KW-0418">Kinase</keyword>
<feature type="compositionally biased region" description="Low complexity" evidence="11">
    <location>
        <begin position="475"/>
        <end position="489"/>
    </location>
</feature>
<dbReference type="RefSeq" id="XP_041407840.1">
    <property type="nucleotide sequence ID" value="XM_041551906.1"/>
</dbReference>
<feature type="compositionally biased region" description="Polar residues" evidence="11">
    <location>
        <begin position="819"/>
        <end position="829"/>
    </location>
</feature>
<feature type="binding site" evidence="10">
    <location>
        <position position="41"/>
    </location>
    <ligand>
        <name>ATP</name>
        <dbReference type="ChEBI" id="CHEBI:30616"/>
    </ligand>
</feature>
<dbReference type="InterPro" id="IPR050236">
    <property type="entry name" value="Ser_Thr_kinase_AGC"/>
</dbReference>
<dbReference type="CDD" id="cd05581">
    <property type="entry name" value="STKc_PDK1"/>
    <property type="match status" value="1"/>
</dbReference>
<evidence type="ECO:0000313" key="14">
    <source>
        <dbReference type="Proteomes" id="UP000644660"/>
    </source>
</evidence>
<feature type="region of interest" description="Disordered" evidence="11">
    <location>
        <begin position="745"/>
        <end position="769"/>
    </location>
</feature>
<dbReference type="EC" id="2.7.11.1" evidence="2"/>
<comment type="similarity">
    <text evidence="1">Belongs to the protein kinase superfamily. AGC Ser/Thr protein kinase family. PDPK1 subfamily.</text>
</comment>
<dbReference type="GO" id="GO:0000196">
    <property type="term" value="P:cell integrity MAPK cascade"/>
    <property type="evidence" value="ECO:0007669"/>
    <property type="project" value="UniProtKB-ARBA"/>
</dbReference>
<evidence type="ECO:0000256" key="11">
    <source>
        <dbReference type="SAM" id="MobiDB-lite"/>
    </source>
</evidence>
<feature type="compositionally biased region" description="Polar residues" evidence="11">
    <location>
        <begin position="883"/>
        <end position="898"/>
    </location>
</feature>
<evidence type="ECO:0000256" key="1">
    <source>
        <dbReference type="ARBA" id="ARBA00010006"/>
    </source>
</evidence>
<comment type="catalytic activity">
    <reaction evidence="8">
        <text>L-threonyl-[protein] + ATP = O-phospho-L-threonyl-[protein] + ADP + H(+)</text>
        <dbReference type="Rhea" id="RHEA:46608"/>
        <dbReference type="Rhea" id="RHEA-COMP:11060"/>
        <dbReference type="Rhea" id="RHEA-COMP:11605"/>
        <dbReference type="ChEBI" id="CHEBI:15378"/>
        <dbReference type="ChEBI" id="CHEBI:30013"/>
        <dbReference type="ChEBI" id="CHEBI:30616"/>
        <dbReference type="ChEBI" id="CHEBI:61977"/>
        <dbReference type="ChEBI" id="CHEBI:456216"/>
        <dbReference type="EC" id="2.7.11.1"/>
    </reaction>
</comment>
<dbReference type="InterPro" id="IPR000719">
    <property type="entry name" value="Prot_kinase_dom"/>
</dbReference>
<dbReference type="EMBL" id="CAEFZW010000008">
    <property type="protein sequence ID" value="CAB4255996.1"/>
    <property type="molecule type" value="Genomic_DNA"/>
</dbReference>
<feature type="region of interest" description="Disordered" evidence="11">
    <location>
        <begin position="475"/>
        <end position="511"/>
    </location>
</feature>
<gene>
    <name evidence="13" type="ORF">KABA2_08S00858</name>
</gene>
<dbReference type="Gene3D" id="1.10.510.10">
    <property type="entry name" value="Transferase(Phosphotransferase) domain 1"/>
    <property type="match status" value="1"/>
</dbReference>
<dbReference type="PROSITE" id="PS00107">
    <property type="entry name" value="PROTEIN_KINASE_ATP"/>
    <property type="match status" value="1"/>
</dbReference>
<feature type="region of interest" description="Disordered" evidence="11">
    <location>
        <begin position="804"/>
        <end position="862"/>
    </location>
</feature>
<reference evidence="13 14" key="1">
    <citation type="submission" date="2020-05" db="EMBL/GenBank/DDBJ databases">
        <authorList>
            <person name="Casaregola S."/>
            <person name="Devillers H."/>
            <person name="Grondin C."/>
        </authorList>
    </citation>
    <scope>NUCLEOTIDE SEQUENCE [LARGE SCALE GENOMIC DNA]</scope>
    <source>
        <strain evidence="13 14">CLIB 1767</strain>
    </source>
</reference>
<comment type="caution">
    <text evidence="13">The sequence shown here is derived from an EMBL/GenBank/DDBJ whole genome shotgun (WGS) entry which is preliminary data.</text>
</comment>
<dbReference type="InterPro" id="IPR057614">
    <property type="entry name" value="PH_PKH3_C"/>
</dbReference>
<dbReference type="FunFam" id="1.10.510.10:FF:000534">
    <property type="entry name" value="Serine/threonine-protein kinase PKH2"/>
    <property type="match status" value="1"/>
</dbReference>
<evidence type="ECO:0000256" key="5">
    <source>
        <dbReference type="ARBA" id="ARBA00022741"/>
    </source>
</evidence>
<dbReference type="PANTHER" id="PTHR24356">
    <property type="entry name" value="SERINE/THREONINE-PROTEIN KINASE"/>
    <property type="match status" value="1"/>
</dbReference>
<dbReference type="Pfam" id="PF25347">
    <property type="entry name" value="PH_PKH3_C"/>
    <property type="match status" value="1"/>
</dbReference>
<dbReference type="GO" id="GO:0005524">
    <property type="term" value="F:ATP binding"/>
    <property type="evidence" value="ECO:0007669"/>
    <property type="project" value="UniProtKB-UniRule"/>
</dbReference>
<keyword evidence="3" id="KW-0723">Serine/threonine-protein kinase</keyword>
<dbReference type="PROSITE" id="PS00108">
    <property type="entry name" value="PROTEIN_KINASE_ST"/>
    <property type="match status" value="1"/>
</dbReference>